<dbReference type="AlphaFoldDB" id="X1C811"/>
<comment type="caution">
    <text evidence="1">The sequence shown here is derived from an EMBL/GenBank/DDBJ whole genome shotgun (WGS) entry which is preliminary data.</text>
</comment>
<organism evidence="1">
    <name type="scientific">marine sediment metagenome</name>
    <dbReference type="NCBI Taxonomy" id="412755"/>
    <lineage>
        <taxon>unclassified sequences</taxon>
        <taxon>metagenomes</taxon>
        <taxon>ecological metagenomes</taxon>
    </lineage>
</organism>
<feature type="non-terminal residue" evidence="1">
    <location>
        <position position="1"/>
    </location>
</feature>
<sequence>SSKLDDIDSKPSLTFESLNSNGLFLNIGIGYYY</sequence>
<name>X1C811_9ZZZZ</name>
<gene>
    <name evidence="1" type="ORF">S01H4_27188</name>
</gene>
<evidence type="ECO:0000313" key="1">
    <source>
        <dbReference type="EMBL" id="GAG89437.1"/>
    </source>
</evidence>
<accession>X1C811</accession>
<dbReference type="EMBL" id="BART01013236">
    <property type="protein sequence ID" value="GAG89437.1"/>
    <property type="molecule type" value="Genomic_DNA"/>
</dbReference>
<protein>
    <submittedName>
        <fullName evidence="1">Uncharacterized protein</fullName>
    </submittedName>
</protein>
<reference evidence="1" key="1">
    <citation type="journal article" date="2014" name="Front. Microbiol.">
        <title>High frequency of phylogenetically diverse reductive dehalogenase-homologous genes in deep subseafloor sedimentary metagenomes.</title>
        <authorList>
            <person name="Kawai M."/>
            <person name="Futagami T."/>
            <person name="Toyoda A."/>
            <person name="Takaki Y."/>
            <person name="Nishi S."/>
            <person name="Hori S."/>
            <person name="Arai W."/>
            <person name="Tsubouchi T."/>
            <person name="Morono Y."/>
            <person name="Uchiyama I."/>
            <person name="Ito T."/>
            <person name="Fujiyama A."/>
            <person name="Inagaki F."/>
            <person name="Takami H."/>
        </authorList>
    </citation>
    <scope>NUCLEOTIDE SEQUENCE</scope>
    <source>
        <strain evidence="1">Expedition CK06-06</strain>
    </source>
</reference>
<proteinExistence type="predicted"/>